<reference evidence="1 2" key="1">
    <citation type="submission" date="2024-04" db="EMBL/GenBank/DDBJ databases">
        <title>Tritrichomonas musculus Genome.</title>
        <authorList>
            <person name="Alves-Ferreira E."/>
            <person name="Grigg M."/>
            <person name="Lorenzi H."/>
            <person name="Galac M."/>
        </authorList>
    </citation>
    <scope>NUCLEOTIDE SEQUENCE [LARGE SCALE GENOMIC DNA]</scope>
    <source>
        <strain evidence="1 2">EAF2021</strain>
    </source>
</reference>
<gene>
    <name evidence="1" type="ORF">M9Y10_034033</name>
</gene>
<organism evidence="1 2">
    <name type="scientific">Tritrichomonas musculus</name>
    <dbReference type="NCBI Taxonomy" id="1915356"/>
    <lineage>
        <taxon>Eukaryota</taxon>
        <taxon>Metamonada</taxon>
        <taxon>Parabasalia</taxon>
        <taxon>Tritrichomonadida</taxon>
        <taxon>Tritrichomonadidae</taxon>
        <taxon>Tritrichomonas</taxon>
    </lineage>
</organism>
<evidence type="ECO:0000313" key="1">
    <source>
        <dbReference type="EMBL" id="KAK8889287.1"/>
    </source>
</evidence>
<name>A0ABR2KEH3_9EUKA</name>
<sequence length="114" mass="13570">MMTKIEITVETIESIIDDYLEWYTNKVINCVDDLLKTFRDYIDDTNYESEFNLDNIINYYNIDDLDELDDLLKDVVVDYSESTQDEIDKLQYDDIYIRVIVDVNSIDELKSILT</sequence>
<keyword evidence="2" id="KW-1185">Reference proteome</keyword>
<protein>
    <submittedName>
        <fullName evidence="1">Uncharacterized protein</fullName>
    </submittedName>
</protein>
<dbReference type="Proteomes" id="UP001470230">
    <property type="component" value="Unassembled WGS sequence"/>
</dbReference>
<evidence type="ECO:0000313" key="2">
    <source>
        <dbReference type="Proteomes" id="UP001470230"/>
    </source>
</evidence>
<comment type="caution">
    <text evidence="1">The sequence shown here is derived from an EMBL/GenBank/DDBJ whole genome shotgun (WGS) entry which is preliminary data.</text>
</comment>
<dbReference type="EMBL" id="JAPFFF010000005">
    <property type="protein sequence ID" value="KAK8889287.1"/>
    <property type="molecule type" value="Genomic_DNA"/>
</dbReference>
<accession>A0ABR2KEH3</accession>
<proteinExistence type="predicted"/>